<evidence type="ECO:0000313" key="2">
    <source>
        <dbReference type="Proteomes" id="UP001281410"/>
    </source>
</evidence>
<dbReference type="PANTHER" id="PTHR47723:SF19">
    <property type="entry name" value="POLYNUCLEOTIDYL TRANSFERASE, RIBONUCLEASE H-LIKE SUPERFAMILY PROTEIN"/>
    <property type="match status" value="1"/>
</dbReference>
<accession>A0AAE0E7M5</accession>
<dbReference type="InterPro" id="IPR053151">
    <property type="entry name" value="RNase_H-like"/>
</dbReference>
<evidence type="ECO:0000313" key="1">
    <source>
        <dbReference type="EMBL" id="KAK3212468.1"/>
    </source>
</evidence>
<dbReference type="PANTHER" id="PTHR47723">
    <property type="entry name" value="OS05G0353850 PROTEIN"/>
    <property type="match status" value="1"/>
</dbReference>
<organism evidence="1 2">
    <name type="scientific">Dipteronia sinensis</name>
    <dbReference type="NCBI Taxonomy" id="43782"/>
    <lineage>
        <taxon>Eukaryota</taxon>
        <taxon>Viridiplantae</taxon>
        <taxon>Streptophyta</taxon>
        <taxon>Embryophyta</taxon>
        <taxon>Tracheophyta</taxon>
        <taxon>Spermatophyta</taxon>
        <taxon>Magnoliopsida</taxon>
        <taxon>eudicotyledons</taxon>
        <taxon>Gunneridae</taxon>
        <taxon>Pentapetalae</taxon>
        <taxon>rosids</taxon>
        <taxon>malvids</taxon>
        <taxon>Sapindales</taxon>
        <taxon>Sapindaceae</taxon>
        <taxon>Hippocastanoideae</taxon>
        <taxon>Acereae</taxon>
        <taxon>Dipteronia</taxon>
    </lineage>
</organism>
<name>A0AAE0E7M5_9ROSI</name>
<reference evidence="1" key="1">
    <citation type="journal article" date="2023" name="Plant J.">
        <title>Genome sequences and population genomics provide insights into the demographic history, inbreeding, and mutation load of two 'living fossil' tree species of Dipteronia.</title>
        <authorList>
            <person name="Feng Y."/>
            <person name="Comes H.P."/>
            <person name="Chen J."/>
            <person name="Zhu S."/>
            <person name="Lu R."/>
            <person name="Zhang X."/>
            <person name="Li P."/>
            <person name="Qiu J."/>
            <person name="Olsen K.M."/>
            <person name="Qiu Y."/>
        </authorList>
    </citation>
    <scope>NUCLEOTIDE SEQUENCE</scope>
    <source>
        <strain evidence="1">NBL</strain>
    </source>
</reference>
<evidence type="ECO:0008006" key="3">
    <source>
        <dbReference type="Google" id="ProtNLM"/>
    </source>
</evidence>
<dbReference type="AlphaFoldDB" id="A0AAE0E7M5"/>
<sequence>MGYDASCLEIGCMGNSVEDLLILRSFGIRGRLAKASVIKSMFWLPPAPSWVKINTDGAALSSSGIEGYMEVFGNCRSFVKGFFAISLGQVFAFEAELLVASIEISSHSESVPLCVWQAWKKCIYQNFNIVFQVSYILREGNQVAVTLSKHAIGLEVDSWWFSAPPFCSSLVGNDCMSWESVHFS</sequence>
<dbReference type="EMBL" id="JANJYJ010000005">
    <property type="protein sequence ID" value="KAK3212468.1"/>
    <property type="molecule type" value="Genomic_DNA"/>
</dbReference>
<dbReference type="Proteomes" id="UP001281410">
    <property type="component" value="Unassembled WGS sequence"/>
</dbReference>
<keyword evidence="2" id="KW-1185">Reference proteome</keyword>
<gene>
    <name evidence="1" type="ORF">Dsin_017174</name>
</gene>
<proteinExistence type="predicted"/>
<comment type="caution">
    <text evidence="1">The sequence shown here is derived from an EMBL/GenBank/DDBJ whole genome shotgun (WGS) entry which is preliminary data.</text>
</comment>
<protein>
    <recommendedName>
        <fullName evidence="3">RNase H type-1 domain-containing protein</fullName>
    </recommendedName>
</protein>